<dbReference type="Proteomes" id="UP000091897">
    <property type="component" value="Chromosome"/>
</dbReference>
<dbReference type="Proteomes" id="UP000092213">
    <property type="component" value="Chromosome"/>
</dbReference>
<keyword evidence="5 7" id="KW-1133">Transmembrane helix</keyword>
<sequence length="176" mass="18592">MSSGSSLLDLFTVFAPLSFLTVGGGQSVVADIHRQAVDAYGWMNDAQFLDLFALSRITPGPGSLLVTLVGWQVRGILGALVASFAIFVPSTVLIYALARVWQRYNGRLWIRAIEAGLAPVAAGMILAASCTILRAAEGGAWAWAVAIASTVLLLRTRISPFLLLGGGALAFFLALR</sequence>
<feature type="transmembrane region" description="Helical" evidence="7">
    <location>
        <begin position="76"/>
        <end position="97"/>
    </location>
</feature>
<dbReference type="KEGG" id="bbro:BAU06_00910"/>
<evidence type="ECO:0000256" key="7">
    <source>
        <dbReference type="SAM" id="Phobius"/>
    </source>
</evidence>
<evidence type="ECO:0000256" key="4">
    <source>
        <dbReference type="ARBA" id="ARBA00022692"/>
    </source>
</evidence>
<evidence type="ECO:0000256" key="2">
    <source>
        <dbReference type="ARBA" id="ARBA00005262"/>
    </source>
</evidence>
<feature type="transmembrane region" description="Helical" evidence="7">
    <location>
        <begin position="117"/>
        <end position="136"/>
    </location>
</feature>
<accession>A0A193FS06</accession>
<keyword evidence="4 7" id="KW-0812">Transmembrane</keyword>
<evidence type="ECO:0000256" key="1">
    <source>
        <dbReference type="ARBA" id="ARBA00004651"/>
    </source>
</evidence>
<evidence type="ECO:0000256" key="5">
    <source>
        <dbReference type="ARBA" id="ARBA00022989"/>
    </source>
</evidence>
<organism evidence="9 11">
    <name type="scientific">Bordetella bronchialis</name>
    <dbReference type="NCBI Taxonomy" id="463025"/>
    <lineage>
        <taxon>Bacteria</taxon>
        <taxon>Pseudomonadati</taxon>
        <taxon>Pseudomonadota</taxon>
        <taxon>Betaproteobacteria</taxon>
        <taxon>Burkholderiales</taxon>
        <taxon>Alcaligenaceae</taxon>
        <taxon>Bordetella</taxon>
    </lineage>
</organism>
<evidence type="ECO:0000313" key="9">
    <source>
        <dbReference type="EMBL" id="ANN70093.1"/>
    </source>
</evidence>
<keyword evidence="3" id="KW-1003">Cell membrane</keyword>
<dbReference type="Pfam" id="PF02417">
    <property type="entry name" value="Chromate_transp"/>
    <property type="match status" value="1"/>
</dbReference>
<evidence type="ECO:0000313" key="11">
    <source>
        <dbReference type="Proteomes" id="UP000092213"/>
    </source>
</evidence>
<reference evidence="10 11" key="1">
    <citation type="submission" date="2016-06" db="EMBL/GenBank/DDBJ databases">
        <title>Complete genome sequences of Bordetella bronchialis and Bordetella flabilis.</title>
        <authorList>
            <person name="LiPuma J.J."/>
            <person name="Spilker T."/>
        </authorList>
    </citation>
    <scope>NUCLEOTIDE SEQUENCE [LARGE SCALE GENOMIC DNA]</scope>
    <source>
        <strain evidence="9 11">AU17976</strain>
        <strain evidence="8 10">AU3182</strain>
    </source>
</reference>
<comment type="subcellular location">
    <subcellularLocation>
        <location evidence="1">Cell membrane</location>
        <topology evidence="1">Multi-pass membrane protein</topology>
    </subcellularLocation>
</comment>
<protein>
    <submittedName>
        <fullName evidence="9">Chromate transporter</fullName>
    </submittedName>
</protein>
<dbReference type="InterPro" id="IPR052518">
    <property type="entry name" value="CHR_Transporter"/>
</dbReference>
<dbReference type="InterPro" id="IPR003370">
    <property type="entry name" value="Chromate_transpt"/>
</dbReference>
<evidence type="ECO:0000256" key="6">
    <source>
        <dbReference type="ARBA" id="ARBA00023136"/>
    </source>
</evidence>
<dbReference type="EMBL" id="CP016171">
    <property type="protein sequence ID" value="ANN70093.1"/>
    <property type="molecule type" value="Genomic_DNA"/>
</dbReference>
<gene>
    <name evidence="8" type="ORF">BAU06_00910</name>
    <name evidence="9" type="ORF">BAU08_00900</name>
</gene>
<name>A0A193FS06_9BORD</name>
<dbReference type="PANTHER" id="PTHR43663:SF1">
    <property type="entry name" value="CHROMATE TRANSPORTER"/>
    <property type="match status" value="1"/>
</dbReference>
<comment type="similarity">
    <text evidence="2">Belongs to the chromate ion transporter (CHR) (TC 2.A.51) family.</text>
</comment>
<dbReference type="GO" id="GO:0015109">
    <property type="term" value="F:chromate transmembrane transporter activity"/>
    <property type="evidence" value="ECO:0007669"/>
    <property type="project" value="InterPro"/>
</dbReference>
<dbReference type="AlphaFoldDB" id="A0A193FS06"/>
<feature type="transmembrane region" description="Helical" evidence="7">
    <location>
        <begin position="142"/>
        <end position="175"/>
    </location>
</feature>
<evidence type="ECO:0000313" key="10">
    <source>
        <dbReference type="Proteomes" id="UP000091897"/>
    </source>
</evidence>
<dbReference type="OrthoDB" id="556585at2"/>
<dbReference type="EMBL" id="CP016170">
    <property type="protein sequence ID" value="ANN65062.1"/>
    <property type="molecule type" value="Genomic_DNA"/>
</dbReference>
<evidence type="ECO:0000313" key="8">
    <source>
        <dbReference type="EMBL" id="ANN65062.1"/>
    </source>
</evidence>
<proteinExistence type="inferred from homology"/>
<dbReference type="RefSeq" id="WP_066343065.1">
    <property type="nucleotide sequence ID" value="NZ_CBCSFJ010000012.1"/>
</dbReference>
<evidence type="ECO:0000256" key="3">
    <source>
        <dbReference type="ARBA" id="ARBA00022475"/>
    </source>
</evidence>
<dbReference type="STRING" id="463025.BAU08_00900"/>
<keyword evidence="6 7" id="KW-0472">Membrane</keyword>
<dbReference type="GO" id="GO:0005886">
    <property type="term" value="C:plasma membrane"/>
    <property type="evidence" value="ECO:0007669"/>
    <property type="project" value="UniProtKB-SubCell"/>
</dbReference>
<dbReference type="PANTHER" id="PTHR43663">
    <property type="entry name" value="CHROMATE TRANSPORT PROTEIN-RELATED"/>
    <property type="match status" value="1"/>
</dbReference>
<keyword evidence="10" id="KW-1185">Reference proteome</keyword>